<evidence type="ECO:0000313" key="3">
    <source>
        <dbReference type="Proteomes" id="UP001164705"/>
    </source>
</evidence>
<name>A0A9E8MW82_9FLAO</name>
<dbReference type="KEGG" id="lnu:N7U66_03610"/>
<dbReference type="EMBL" id="CP113088">
    <property type="protein sequence ID" value="WAC02767.1"/>
    <property type="molecule type" value="Genomic_DNA"/>
</dbReference>
<accession>A0A9E8MW82</accession>
<dbReference type="Proteomes" id="UP001164705">
    <property type="component" value="Chromosome"/>
</dbReference>
<dbReference type="AlphaFoldDB" id="A0A9E8MW82"/>
<reference evidence="2" key="1">
    <citation type="submission" date="2022-11" db="EMBL/GenBank/DDBJ databases">
        <title>Lacinutrix neustonica HL-RS19T sp. nov., isolated from the surface microlayer sample of brackish Lake Shihwa.</title>
        <authorList>
            <person name="Choi J.Y."/>
            <person name="Hwang C.Y."/>
        </authorList>
    </citation>
    <scope>NUCLEOTIDE SEQUENCE</scope>
    <source>
        <strain evidence="2">HL-RS19</strain>
    </source>
</reference>
<keyword evidence="1" id="KW-0732">Signal</keyword>
<dbReference type="RefSeq" id="WP_267677366.1">
    <property type="nucleotide sequence ID" value="NZ_CP113088.1"/>
</dbReference>
<proteinExistence type="predicted"/>
<dbReference type="PROSITE" id="PS51257">
    <property type="entry name" value="PROKAR_LIPOPROTEIN"/>
    <property type="match status" value="1"/>
</dbReference>
<gene>
    <name evidence="2" type="ORF">N7U66_03610</name>
</gene>
<feature type="chain" id="PRO_5038913774" evidence="1">
    <location>
        <begin position="19"/>
        <end position="304"/>
    </location>
</feature>
<evidence type="ECO:0000256" key="1">
    <source>
        <dbReference type="SAM" id="SignalP"/>
    </source>
</evidence>
<keyword evidence="3" id="KW-1185">Reference proteome</keyword>
<evidence type="ECO:0000313" key="2">
    <source>
        <dbReference type="EMBL" id="WAC02767.1"/>
    </source>
</evidence>
<protein>
    <submittedName>
        <fullName evidence="2">Glucan endo-1,3-beta-D-glucosidase</fullName>
    </submittedName>
</protein>
<organism evidence="2 3">
    <name type="scientific">Lacinutrix neustonica</name>
    <dbReference type="NCBI Taxonomy" id="2980107"/>
    <lineage>
        <taxon>Bacteria</taxon>
        <taxon>Pseudomonadati</taxon>
        <taxon>Bacteroidota</taxon>
        <taxon>Flavobacteriia</taxon>
        <taxon>Flavobacteriales</taxon>
        <taxon>Flavobacteriaceae</taxon>
        <taxon>Lacinutrix</taxon>
    </lineage>
</organism>
<feature type="signal peptide" evidence="1">
    <location>
        <begin position="1"/>
        <end position="18"/>
    </location>
</feature>
<sequence length="304" mass="32672">MKNLKYIVLMLCSIFVIASCQEDDITFGEITAPSNIQITVDVLGADTNNPNGDGSGIVKFMASADNALSYQFVYNNVVSSAPSGLKTYSFSNLGLNTYTVSVIAVGTGGASTTEIIEVEVLSLYEPPAELITLLTGNSSRTFRIRSEVASHFGLGPIDGPLNDFYPAPPNAKEGVGMYDDRYTFNIDGTFTHNVDGTNDDPVNDPTGTVFGREGLIDELNGTGAGTVNGADIENYPYQDYSEQWTLTAPGGTETINLTGIGFIGYYIGGDHTYEIEMRTTNEMVLRSTDGNGEFDWGFILIAVD</sequence>